<sequence>MSQSIYNITIREFNKLAKENKPFSAGMVREETIRHGGISRVAPCVTIKDYFQEKLEKGFLTHVGEGMYLPTKKMQLALSTSPALIEHGFDVETVDLLDDFKMLLDSDSMDEFEIRKIISNREKREAGVL</sequence>
<accession>A0A2N2E1M9</accession>
<organism evidence="1 2">
    <name type="scientific">Candidatus Falkowbacteria bacterium HGW-Falkowbacteria-2</name>
    <dbReference type="NCBI Taxonomy" id="2013769"/>
    <lineage>
        <taxon>Bacteria</taxon>
        <taxon>Candidatus Falkowiibacteriota</taxon>
    </lineage>
</organism>
<name>A0A2N2E1M9_9BACT</name>
<evidence type="ECO:0000313" key="1">
    <source>
        <dbReference type="EMBL" id="PKM88655.1"/>
    </source>
</evidence>
<reference evidence="1 2" key="1">
    <citation type="journal article" date="2017" name="ISME J.">
        <title>Potential for microbial H2 and metal transformations associated with novel bacteria and archaea in deep terrestrial subsurface sediments.</title>
        <authorList>
            <person name="Hernsdorf A.W."/>
            <person name="Amano Y."/>
            <person name="Miyakawa K."/>
            <person name="Ise K."/>
            <person name="Suzuki Y."/>
            <person name="Anantharaman K."/>
            <person name="Probst A."/>
            <person name="Burstein D."/>
            <person name="Thomas B.C."/>
            <person name="Banfield J.F."/>
        </authorList>
    </citation>
    <scope>NUCLEOTIDE SEQUENCE [LARGE SCALE GENOMIC DNA]</scope>
    <source>
        <strain evidence="1">HGW-Falkowbacteria-2</strain>
    </source>
</reference>
<evidence type="ECO:0000313" key="2">
    <source>
        <dbReference type="Proteomes" id="UP000233325"/>
    </source>
</evidence>
<proteinExistence type="predicted"/>
<dbReference type="EMBL" id="PHAH01000013">
    <property type="protein sequence ID" value="PKM88655.1"/>
    <property type="molecule type" value="Genomic_DNA"/>
</dbReference>
<gene>
    <name evidence="1" type="ORF">CVU83_01330</name>
</gene>
<dbReference type="AlphaFoldDB" id="A0A2N2E1M9"/>
<dbReference type="Proteomes" id="UP000233325">
    <property type="component" value="Unassembled WGS sequence"/>
</dbReference>
<comment type="caution">
    <text evidence="1">The sequence shown here is derived from an EMBL/GenBank/DDBJ whole genome shotgun (WGS) entry which is preliminary data.</text>
</comment>
<protein>
    <submittedName>
        <fullName evidence="1">Uncharacterized protein</fullName>
    </submittedName>
</protein>